<dbReference type="GO" id="GO:0008017">
    <property type="term" value="F:microtubule binding"/>
    <property type="evidence" value="ECO:0007669"/>
    <property type="project" value="TreeGrafter"/>
</dbReference>
<feature type="compositionally biased region" description="Low complexity" evidence="6">
    <location>
        <begin position="619"/>
        <end position="632"/>
    </location>
</feature>
<evidence type="ECO:0000256" key="6">
    <source>
        <dbReference type="SAM" id="MobiDB-lite"/>
    </source>
</evidence>
<dbReference type="GO" id="GO:0005634">
    <property type="term" value="C:nucleus"/>
    <property type="evidence" value="ECO:0007669"/>
    <property type="project" value="UniProtKB-SubCell"/>
</dbReference>
<proteinExistence type="inferred from homology"/>
<evidence type="ECO:0000256" key="2">
    <source>
        <dbReference type="ARBA" id="ARBA00007585"/>
    </source>
</evidence>
<feature type="region of interest" description="Disordered" evidence="6">
    <location>
        <begin position="754"/>
        <end position="832"/>
    </location>
</feature>
<feature type="region of interest" description="Disordered" evidence="6">
    <location>
        <begin position="1030"/>
        <end position="1057"/>
    </location>
</feature>
<comment type="subcellular location">
    <subcellularLocation>
        <location evidence="1">Nucleus</location>
    </subcellularLocation>
</comment>
<dbReference type="PANTHER" id="PTHR24200:SF7">
    <property type="entry name" value="MICROTUBULE-ASSOCIATED TUMOR SUPPRESSOR 1"/>
    <property type="match status" value="1"/>
</dbReference>
<evidence type="ECO:0008006" key="9">
    <source>
        <dbReference type="Google" id="ProtNLM"/>
    </source>
</evidence>
<comment type="similarity">
    <text evidence="2">Belongs to the MTUS1 family.</text>
</comment>
<feature type="region of interest" description="Disordered" evidence="6">
    <location>
        <begin position="1"/>
        <end position="20"/>
    </location>
</feature>
<organism evidence="7 8">
    <name type="scientific">Eleutherodactylus coqui</name>
    <name type="common">Puerto Rican coqui</name>
    <dbReference type="NCBI Taxonomy" id="57060"/>
    <lineage>
        <taxon>Eukaryota</taxon>
        <taxon>Metazoa</taxon>
        <taxon>Chordata</taxon>
        <taxon>Craniata</taxon>
        <taxon>Vertebrata</taxon>
        <taxon>Euteleostomi</taxon>
        <taxon>Amphibia</taxon>
        <taxon>Batrachia</taxon>
        <taxon>Anura</taxon>
        <taxon>Neobatrachia</taxon>
        <taxon>Hyloidea</taxon>
        <taxon>Eleutherodactylidae</taxon>
        <taxon>Eleutherodactylinae</taxon>
        <taxon>Eleutherodactylus</taxon>
        <taxon>Eleutherodactylus</taxon>
    </lineage>
</organism>
<comment type="caution">
    <text evidence="7">The sequence shown here is derived from an EMBL/GenBank/DDBJ whole genome shotgun (WGS) entry which is preliminary data.</text>
</comment>
<dbReference type="GO" id="GO:0005737">
    <property type="term" value="C:cytoplasm"/>
    <property type="evidence" value="ECO:0007669"/>
    <property type="project" value="TreeGrafter"/>
</dbReference>
<evidence type="ECO:0000256" key="4">
    <source>
        <dbReference type="ARBA" id="ARBA00023242"/>
    </source>
</evidence>
<feature type="compositionally biased region" description="Low complexity" evidence="6">
    <location>
        <begin position="762"/>
        <end position="777"/>
    </location>
</feature>
<dbReference type="AlphaFoldDB" id="A0A8J6K4U0"/>
<gene>
    <name evidence="7" type="ORF">GDO78_011716</name>
</gene>
<dbReference type="OrthoDB" id="10038993at2759"/>
<feature type="compositionally biased region" description="Basic and acidic residues" evidence="6">
    <location>
        <begin position="1030"/>
        <end position="1051"/>
    </location>
</feature>
<evidence type="ECO:0000256" key="1">
    <source>
        <dbReference type="ARBA" id="ARBA00004123"/>
    </source>
</evidence>
<keyword evidence="3 5" id="KW-0175">Coiled coil</keyword>
<protein>
    <recommendedName>
        <fullName evidence="9">Microtubule associated scaffold protein 1</fullName>
    </recommendedName>
</protein>
<reference evidence="7" key="1">
    <citation type="thesis" date="2020" institute="ProQuest LLC" country="789 East Eisenhower Parkway, Ann Arbor, MI, USA">
        <title>Comparative Genomics and Chromosome Evolution.</title>
        <authorList>
            <person name="Mudd A.B."/>
        </authorList>
    </citation>
    <scope>NUCLEOTIDE SEQUENCE</scope>
    <source>
        <strain evidence="7">HN-11 Male</strain>
        <tissue evidence="7">Kidney and liver</tissue>
    </source>
</reference>
<feature type="region of interest" description="Disordered" evidence="6">
    <location>
        <begin position="1166"/>
        <end position="1194"/>
    </location>
</feature>
<feature type="compositionally biased region" description="Polar residues" evidence="6">
    <location>
        <begin position="1182"/>
        <end position="1194"/>
    </location>
</feature>
<evidence type="ECO:0000256" key="3">
    <source>
        <dbReference type="ARBA" id="ARBA00023054"/>
    </source>
</evidence>
<evidence type="ECO:0000256" key="5">
    <source>
        <dbReference type="SAM" id="Coils"/>
    </source>
</evidence>
<feature type="region of interest" description="Disordered" evidence="6">
    <location>
        <begin position="466"/>
        <end position="552"/>
    </location>
</feature>
<feature type="region of interest" description="Disordered" evidence="6">
    <location>
        <begin position="607"/>
        <end position="667"/>
    </location>
</feature>
<feature type="coiled-coil region" evidence="5">
    <location>
        <begin position="866"/>
        <end position="914"/>
    </location>
</feature>
<keyword evidence="8" id="KW-1185">Reference proteome</keyword>
<feature type="compositionally biased region" description="Low complexity" evidence="6">
    <location>
        <begin position="522"/>
        <end position="552"/>
    </location>
</feature>
<feature type="region of interest" description="Disordered" evidence="6">
    <location>
        <begin position="574"/>
        <end position="595"/>
    </location>
</feature>
<name>A0A8J6K4U0_ELECQ</name>
<keyword evidence="4" id="KW-0539">Nucleus</keyword>
<accession>A0A8J6K4U0</accession>
<dbReference type="Proteomes" id="UP000770717">
    <property type="component" value="Unassembled WGS sequence"/>
</dbReference>
<sequence length="1194" mass="131754">MNVDNVEESTRNGFGSPLLFDNGNGNASAEEIIKCSKCEPNVNGNAHAIAIKYDGGDGSVLKGHNGLELGNTVDYLSKHGDSITKATNSVRITAIKLEETVDYVNKDSFEKISSFPSKILLPAQHESATRPHSSNYKHSNHDVKESMPYMQESSEAQYRKIESSRPSQFVMKQNEPLTNTLKEQLENGASFSQRKDPEASTLGLFSISLDLSSEEFMRKNSLASNSSEKPMSASLLESSMLPNASPEVFSESLKCTNNIPHDCLNDEQSAKDLSYFEVPPHNKDSKENGLDNRGADFIHHVTDTDVSTSNVPKETNERVNQTTNNIGPVIKIKDVNKNVYCAPGSEEAITPVPHLEENDLETKNLNAILVEDTSSLKSPGGEQSLSSESKEFLTSLTGHNCENTFLIASPCTQTDAKTYMYTSTPLPESKNMTFSVPVLDIGQIDKPKNPDYVKDIDQGIAPETIKSYRGNGTAKQANKRPATAPCGPKGKKNEVVNFPKPNFKNIKAKVLSRPALAARDCPSSASRPSPRSPPSHSNEPSPVASPRAPASAIRTLKRKPVFDQDLKTEAAIAKSQKQPINKQLFPGQPAHAPTHTKYALGKVPRTAALKQSQDEVERASSSNSTRSSGSAAVLPSTASSKVTEHKGEKAKTISKTAAGNGVHMGPEKTEQNGLIDAPYEKTEFQKEVGTSGDILCNVSITTPSKNLPKELLSCLKSTNSQVYTAKARLHPAELRRGSLTKNVVTVRVSSPLKANQQPTVAGGPSSPKGKSSVVKSSTVIGTRSLPRTRVPCKVPTLQRTPSVSSVCSNQSDLSTLSTRSTTATSSSKTDEVPAKCIKQNGPAATHTTKITFPRARSQSLKITQTREEALRKRKELSQELQNLRGDLVSASGTCDRLEKEKNDLLIAYEGILQKVKDEHFAELNDLEDKLKQFYTGECEKLQTIFIEEAEKYKTELQEKVDDLNCTHEAYRLAADTSHAEEIQNIKEEYEKSLTELKDSQDRENRALEDSFKEKQAEIEEKIEEIKQENESLREKLKAEEEQRKLSKERSTQKNPQVMYLEQELESLKAVLEIKNEKLHQQDKKLMQIEKLVETNTLLVEKLNKCQQENEDLKARMANHIALSRQLSTEQEVLQRSLEKESKANKRLSMENEELLWKLHNGDLCSPKKLSPSSPGIPFHPRNSGTFSSPTVSPR</sequence>
<dbReference type="PANTHER" id="PTHR24200">
    <property type="entry name" value="TOUCAN, ISOFORM A"/>
    <property type="match status" value="1"/>
</dbReference>
<evidence type="ECO:0000313" key="7">
    <source>
        <dbReference type="EMBL" id="KAG9479827.1"/>
    </source>
</evidence>
<evidence type="ECO:0000313" key="8">
    <source>
        <dbReference type="Proteomes" id="UP000770717"/>
    </source>
</evidence>
<dbReference type="InterPro" id="IPR051293">
    <property type="entry name" value="MTUS1/CCDC69"/>
</dbReference>
<feature type="compositionally biased region" description="Basic and acidic residues" evidence="6">
    <location>
        <begin position="642"/>
        <end position="651"/>
    </location>
</feature>
<feature type="compositionally biased region" description="Low complexity" evidence="6">
    <location>
        <begin position="814"/>
        <end position="827"/>
    </location>
</feature>
<feature type="compositionally biased region" description="Polar residues" evidence="6">
    <location>
        <begin position="797"/>
        <end position="813"/>
    </location>
</feature>
<dbReference type="GO" id="GO:0010758">
    <property type="term" value="P:regulation of macrophage chemotaxis"/>
    <property type="evidence" value="ECO:0007669"/>
    <property type="project" value="TreeGrafter"/>
</dbReference>
<dbReference type="EMBL" id="WNTK01000007">
    <property type="protein sequence ID" value="KAG9479827.1"/>
    <property type="molecule type" value="Genomic_DNA"/>
</dbReference>